<protein>
    <submittedName>
        <fullName evidence="1">Uncharacterized protein</fullName>
    </submittedName>
</protein>
<dbReference type="Proteomes" id="UP000620266">
    <property type="component" value="Unassembled WGS sequence"/>
</dbReference>
<evidence type="ECO:0000313" key="1">
    <source>
        <dbReference type="EMBL" id="GGC11779.1"/>
    </source>
</evidence>
<sequence>MEEQSSEAIPETLAQQKERLRQQCRAYRSGIGQSRQVVRSQLGREALAKTALGLVSARAQSAFANVSDLVHVGNLSGIKLQKLLPVVLSGISLLSRRSVLKPVVRGLTVVSAVGAGLYFFARKKKGQPPSVE</sequence>
<proteinExistence type="predicted"/>
<organism evidence="1 2">
    <name type="scientific">Oxalicibacterium flavum</name>
    <dbReference type="NCBI Taxonomy" id="179467"/>
    <lineage>
        <taxon>Bacteria</taxon>
        <taxon>Pseudomonadati</taxon>
        <taxon>Pseudomonadota</taxon>
        <taxon>Betaproteobacteria</taxon>
        <taxon>Burkholderiales</taxon>
        <taxon>Oxalobacteraceae</taxon>
        <taxon>Oxalicibacterium</taxon>
    </lineage>
</organism>
<accession>A0A8J2UP69</accession>
<dbReference type="AlphaFoldDB" id="A0A8J2UP69"/>
<evidence type="ECO:0000313" key="2">
    <source>
        <dbReference type="Proteomes" id="UP000620266"/>
    </source>
</evidence>
<name>A0A8J2UP69_9BURK</name>
<dbReference type="EMBL" id="BMCG01000004">
    <property type="protein sequence ID" value="GGC11779.1"/>
    <property type="molecule type" value="Genomic_DNA"/>
</dbReference>
<keyword evidence="2" id="KW-1185">Reference proteome</keyword>
<reference evidence="1" key="1">
    <citation type="journal article" date="2014" name="Int. J. Syst. Evol. Microbiol.">
        <title>Complete genome sequence of Corynebacterium casei LMG S-19264T (=DSM 44701T), isolated from a smear-ripened cheese.</title>
        <authorList>
            <consortium name="US DOE Joint Genome Institute (JGI-PGF)"/>
            <person name="Walter F."/>
            <person name="Albersmeier A."/>
            <person name="Kalinowski J."/>
            <person name="Ruckert C."/>
        </authorList>
    </citation>
    <scope>NUCLEOTIDE SEQUENCE</scope>
    <source>
        <strain evidence="1">CCM 7086</strain>
    </source>
</reference>
<gene>
    <name evidence="1" type="ORF">GCM10007205_21140</name>
</gene>
<comment type="caution">
    <text evidence="1">The sequence shown here is derived from an EMBL/GenBank/DDBJ whole genome shotgun (WGS) entry which is preliminary data.</text>
</comment>
<reference evidence="1" key="2">
    <citation type="submission" date="2020-09" db="EMBL/GenBank/DDBJ databases">
        <authorList>
            <person name="Sun Q."/>
            <person name="Sedlacek I."/>
        </authorList>
    </citation>
    <scope>NUCLEOTIDE SEQUENCE</scope>
    <source>
        <strain evidence="1">CCM 7086</strain>
    </source>
</reference>